<feature type="transmembrane region" description="Helical" evidence="1">
    <location>
        <begin position="95"/>
        <end position="115"/>
    </location>
</feature>
<evidence type="ECO:0000313" key="3">
    <source>
        <dbReference type="Proteomes" id="UP001058364"/>
    </source>
</evidence>
<dbReference type="RefSeq" id="WP_156925614.1">
    <property type="nucleotide sequence ID" value="NZ_CP103423.1"/>
</dbReference>
<gene>
    <name evidence="2" type="ORF">NX772_02050</name>
</gene>
<reference evidence="2" key="1">
    <citation type="submission" date="2022-08" db="EMBL/GenBank/DDBJ databases">
        <title>Complete genome sequence of Mycoplasma molare type strain H 542.</title>
        <authorList>
            <person name="Spergser J."/>
        </authorList>
    </citation>
    <scope>NUCLEOTIDE SEQUENCE</scope>
    <source>
        <strain evidence="2">H 542</strain>
    </source>
</reference>
<evidence type="ECO:0000313" key="2">
    <source>
        <dbReference type="EMBL" id="UWD33871.1"/>
    </source>
</evidence>
<feature type="transmembrane region" description="Helical" evidence="1">
    <location>
        <begin position="310"/>
        <end position="330"/>
    </location>
</feature>
<dbReference type="EMBL" id="CP103423">
    <property type="protein sequence ID" value="UWD33871.1"/>
    <property type="molecule type" value="Genomic_DNA"/>
</dbReference>
<feature type="transmembrane region" description="Helical" evidence="1">
    <location>
        <begin position="399"/>
        <end position="422"/>
    </location>
</feature>
<keyword evidence="3" id="KW-1185">Reference proteome</keyword>
<accession>A0ABY5TV32</accession>
<organism evidence="2 3">
    <name type="scientific">Mesomycoplasma molare</name>
    <dbReference type="NCBI Taxonomy" id="171288"/>
    <lineage>
        <taxon>Bacteria</taxon>
        <taxon>Bacillati</taxon>
        <taxon>Mycoplasmatota</taxon>
        <taxon>Mycoplasmoidales</taxon>
        <taxon>Metamycoplasmataceae</taxon>
        <taxon>Mesomycoplasma</taxon>
    </lineage>
</organism>
<feature type="transmembrane region" description="Helical" evidence="1">
    <location>
        <begin position="342"/>
        <end position="362"/>
    </location>
</feature>
<feature type="transmembrane region" description="Helical" evidence="1">
    <location>
        <begin position="368"/>
        <end position="387"/>
    </location>
</feature>
<sequence>MKNKLSQEILFKISKNTLSITMFLGLLVILLFYKITIFGNEAFAAIFLSDPNSQVSRQIDFLLIIKAITLFGVFFYTIIKNYVNLSFNKETIKLYLPWYLGYFLITLASFILFFTYNPFFTIENVKNDHNLIYKIYYLTFIFIPLILLNASNYFYFYFSKKNKNKIRNHNLFSIIISIIGQIILFSIFVIFIFLLIEPEINIPRYKPVRILDEGKIYVFLKDLFSTKDFINIIYVVLIFFFLSFLIVMVNFPKIQLLLKKEYNKIFYKAESNIFISILFAIMLWFIFTLLELGNEKQVIEAPISYNFIAFTVHLLVLLFVSILYFIIFVFKKVFFKIPIAKNVYFMLSQLIIWISTFISQNYTFDNKINGIILLFSSIFSLIIIWVYHKINKEINLHIILNLTILLILIIFSLFIYGINGVLLKYNNYTLSSFDFNFSLNQIFILLIIISILLSLVTLMSTIFIHIIKLKWIKFKWNKRKGK</sequence>
<protein>
    <recommendedName>
        <fullName evidence="4">Transmembrane protein</fullName>
    </recommendedName>
</protein>
<dbReference type="NCBIfam" id="NF045937">
    <property type="entry name" value="MSC_0624_12TM"/>
    <property type="match status" value="1"/>
</dbReference>
<feature type="transmembrane region" description="Helical" evidence="1">
    <location>
        <begin position="21"/>
        <end position="49"/>
    </location>
</feature>
<feature type="transmembrane region" description="Helical" evidence="1">
    <location>
        <begin position="170"/>
        <end position="196"/>
    </location>
</feature>
<keyword evidence="1" id="KW-0472">Membrane</keyword>
<feature type="transmembrane region" description="Helical" evidence="1">
    <location>
        <begin position="442"/>
        <end position="467"/>
    </location>
</feature>
<name>A0ABY5TV32_9BACT</name>
<feature type="transmembrane region" description="Helical" evidence="1">
    <location>
        <begin position="61"/>
        <end position="83"/>
    </location>
</feature>
<proteinExistence type="predicted"/>
<evidence type="ECO:0008006" key="4">
    <source>
        <dbReference type="Google" id="ProtNLM"/>
    </source>
</evidence>
<feature type="transmembrane region" description="Helical" evidence="1">
    <location>
        <begin position="229"/>
        <end position="251"/>
    </location>
</feature>
<feature type="transmembrane region" description="Helical" evidence="1">
    <location>
        <begin position="272"/>
        <end position="290"/>
    </location>
</feature>
<feature type="transmembrane region" description="Helical" evidence="1">
    <location>
        <begin position="135"/>
        <end position="158"/>
    </location>
</feature>
<evidence type="ECO:0000256" key="1">
    <source>
        <dbReference type="SAM" id="Phobius"/>
    </source>
</evidence>
<keyword evidence="1" id="KW-0812">Transmembrane</keyword>
<dbReference type="Proteomes" id="UP001058364">
    <property type="component" value="Chromosome"/>
</dbReference>
<keyword evidence="1" id="KW-1133">Transmembrane helix</keyword>